<organism evidence="1 2">
    <name type="scientific">Methylobacterium hispanicum</name>
    <dbReference type="NCBI Taxonomy" id="270350"/>
    <lineage>
        <taxon>Bacteria</taxon>
        <taxon>Pseudomonadati</taxon>
        <taxon>Pseudomonadota</taxon>
        <taxon>Alphaproteobacteria</taxon>
        <taxon>Hyphomicrobiales</taxon>
        <taxon>Methylobacteriaceae</taxon>
        <taxon>Methylobacterium</taxon>
    </lineage>
</organism>
<comment type="caution">
    <text evidence="1">The sequence shown here is derived from an EMBL/GenBank/DDBJ whole genome shotgun (WGS) entry which is preliminary data.</text>
</comment>
<dbReference type="RefSeq" id="WP_238230874.1">
    <property type="nucleotide sequence ID" value="NZ_BPQO01000020.1"/>
</dbReference>
<gene>
    <name evidence="1" type="ORF">BHAOGJBA_4248</name>
</gene>
<accession>A0AAV4ZRL5</accession>
<dbReference type="Proteomes" id="UP001055247">
    <property type="component" value="Unassembled WGS sequence"/>
</dbReference>
<evidence type="ECO:0000313" key="1">
    <source>
        <dbReference type="EMBL" id="GJD90706.1"/>
    </source>
</evidence>
<reference evidence="1" key="1">
    <citation type="journal article" date="2016" name="Front. Microbiol.">
        <title>Genome Sequence of the Piezophilic, Mesophilic Sulfate-Reducing Bacterium Desulfovibrio indicus J2T.</title>
        <authorList>
            <person name="Cao J."/>
            <person name="Maignien L."/>
            <person name="Shao Z."/>
            <person name="Alain K."/>
            <person name="Jebbar M."/>
        </authorList>
    </citation>
    <scope>NUCLEOTIDE SEQUENCE</scope>
    <source>
        <strain evidence="1">DSM 16372</strain>
    </source>
</reference>
<keyword evidence="2" id="KW-1185">Reference proteome</keyword>
<evidence type="ECO:0000313" key="2">
    <source>
        <dbReference type="Proteomes" id="UP001055247"/>
    </source>
</evidence>
<proteinExistence type="predicted"/>
<dbReference type="AlphaFoldDB" id="A0AAV4ZRL5"/>
<dbReference type="EMBL" id="BPQO01000020">
    <property type="protein sequence ID" value="GJD90706.1"/>
    <property type="molecule type" value="Genomic_DNA"/>
</dbReference>
<reference evidence="1" key="2">
    <citation type="submission" date="2021-08" db="EMBL/GenBank/DDBJ databases">
        <authorList>
            <person name="Tani A."/>
            <person name="Ola A."/>
            <person name="Ogura Y."/>
            <person name="Katsura K."/>
            <person name="Hayashi T."/>
        </authorList>
    </citation>
    <scope>NUCLEOTIDE SEQUENCE</scope>
    <source>
        <strain evidence="1">DSM 16372</strain>
    </source>
</reference>
<evidence type="ECO:0008006" key="3">
    <source>
        <dbReference type="Google" id="ProtNLM"/>
    </source>
</evidence>
<protein>
    <recommendedName>
        <fullName evidence="3">YcaO domain-containing protein</fullName>
    </recommendedName>
</protein>
<name>A0AAV4ZRL5_9HYPH</name>
<sequence>MTVDVSDLPTIPVGIPVWLDCFERATGTPVRQRFVVDARIAVDAGGELPAVLAATVRWGGRVGDWSFLGAGERTFAPFRTCYSSLGTGGNPAFEDLATEARIASELLERSNWNNESVAARQIFAWTGPHRSTGTEARTDRQSATPARLADSRWSLDEQCEARIEAVRRYAFGNALVAADGLRISRRLPVWLVDPRHQGVEVRLTLLNDWSESFVPWAFSLDRLQEALRFQEILAGVTKRPALPVEGEIRNYDAAWDRQDDLVEFASMLAARRVPELGGNLADMPARAVHLWRHLLGSESALRDEGRPAALRCLADFVALRDVLLAEDCVGNPDIAAWCDATRRPALRISAVELAGPVAAAAPGERP</sequence>